<organism evidence="4 5">
    <name type="scientific">Hirsutella minnesotensis 3608</name>
    <dbReference type="NCBI Taxonomy" id="1043627"/>
    <lineage>
        <taxon>Eukaryota</taxon>
        <taxon>Fungi</taxon>
        <taxon>Dikarya</taxon>
        <taxon>Ascomycota</taxon>
        <taxon>Pezizomycotina</taxon>
        <taxon>Sordariomycetes</taxon>
        <taxon>Hypocreomycetidae</taxon>
        <taxon>Hypocreales</taxon>
        <taxon>Ophiocordycipitaceae</taxon>
        <taxon>Hirsutella</taxon>
    </lineage>
</organism>
<keyword evidence="5" id="KW-1185">Reference proteome</keyword>
<dbReference type="InterPro" id="IPR005814">
    <property type="entry name" value="Aminotrans_3"/>
</dbReference>
<dbReference type="OrthoDB" id="425114at2759"/>
<evidence type="ECO:0000256" key="3">
    <source>
        <dbReference type="RuleBase" id="RU003560"/>
    </source>
</evidence>
<dbReference type="Pfam" id="PF00202">
    <property type="entry name" value="Aminotran_3"/>
    <property type="match status" value="1"/>
</dbReference>
<dbReference type="EMBL" id="KQ030551">
    <property type="protein sequence ID" value="KJZ72198.1"/>
    <property type="molecule type" value="Genomic_DNA"/>
</dbReference>
<proteinExistence type="inferred from homology"/>
<dbReference type="PANTHER" id="PTHR43713:SF3">
    <property type="entry name" value="GLUTAMATE-1-SEMIALDEHYDE 2,1-AMINOMUTASE 1, CHLOROPLASTIC-RELATED"/>
    <property type="match status" value="1"/>
</dbReference>
<keyword evidence="2 3" id="KW-0663">Pyridoxal phosphate</keyword>
<dbReference type="Proteomes" id="UP000054481">
    <property type="component" value="Unassembled WGS sequence"/>
</dbReference>
<evidence type="ECO:0008006" key="6">
    <source>
        <dbReference type="Google" id="ProtNLM"/>
    </source>
</evidence>
<gene>
    <name evidence="4" type="ORF">HIM_08463</name>
</gene>
<protein>
    <recommendedName>
        <fullName evidence="6">Glutamate-1-semialdehyde 2,1-aminomutase</fullName>
    </recommendedName>
</protein>
<accession>A0A0F7ZSZ0</accession>
<comment type="cofactor">
    <cofactor evidence="1">
        <name>pyridoxal 5'-phosphate</name>
        <dbReference type="ChEBI" id="CHEBI:597326"/>
    </cofactor>
</comment>
<sequence>MTPLEERLQEALSAAIDRYTVGNPNSKAIHEAAVDFLPGGNTRTVLHTDPFPLCVKSGEGYQVTTQDGLKLVNLTGEFTACLFGHSHPVIKEAILDVVANVGLNVSATTVQEQSHARETCQRFGLERVRFTNSGTEANLQALAAARHYTKKRKIVVFGGAYHGSVLGFPGGKPAANNVDLPDWIVTRYNDLESTASAIRSEGVAAVLVEGIQGGGCIVGTPEFLRCIQETASEAGVMFILDEVMMSRHSATGFAGMRGLKPDLKTFGKWLGGGVAFGAFGGRKDLMTAFDPRQPGSLPHSGTFNNNTMAMHLGHAGLTKIYKPQVADEFTDQGQQLIARLNEVTKGTKLCFTGCGSTFNSHFPSDGSREINNADVQEVQELKDLFWFEMVDKGFYPTRRGLIALILDTPKEVLDDFVKCVQAFITTYKELVAV</sequence>
<dbReference type="GO" id="GO:0030170">
    <property type="term" value="F:pyridoxal phosphate binding"/>
    <property type="evidence" value="ECO:0007669"/>
    <property type="project" value="InterPro"/>
</dbReference>
<evidence type="ECO:0000256" key="2">
    <source>
        <dbReference type="ARBA" id="ARBA00022898"/>
    </source>
</evidence>
<dbReference type="Gene3D" id="3.40.640.10">
    <property type="entry name" value="Type I PLP-dependent aspartate aminotransferase-like (Major domain)"/>
    <property type="match status" value="1"/>
</dbReference>
<evidence type="ECO:0000313" key="5">
    <source>
        <dbReference type="Proteomes" id="UP000054481"/>
    </source>
</evidence>
<dbReference type="SUPFAM" id="SSF53383">
    <property type="entry name" value="PLP-dependent transferases"/>
    <property type="match status" value="1"/>
</dbReference>
<dbReference type="GO" id="GO:0008483">
    <property type="term" value="F:transaminase activity"/>
    <property type="evidence" value="ECO:0007669"/>
    <property type="project" value="InterPro"/>
</dbReference>
<dbReference type="AlphaFoldDB" id="A0A0F7ZSZ0"/>
<name>A0A0F7ZSZ0_9HYPO</name>
<dbReference type="InterPro" id="IPR015422">
    <property type="entry name" value="PyrdxlP-dep_Trfase_small"/>
</dbReference>
<dbReference type="PANTHER" id="PTHR43713">
    <property type="entry name" value="GLUTAMATE-1-SEMIALDEHYDE 2,1-AMINOMUTASE"/>
    <property type="match status" value="1"/>
</dbReference>
<dbReference type="Gene3D" id="3.90.1150.10">
    <property type="entry name" value="Aspartate Aminotransferase, domain 1"/>
    <property type="match status" value="1"/>
</dbReference>
<reference evidence="4 5" key="1">
    <citation type="journal article" date="2014" name="Genome Biol. Evol.">
        <title>Comparative genomics and transcriptomics analyses reveal divergent lifestyle features of nematode endoparasitic fungus Hirsutella minnesotensis.</title>
        <authorList>
            <person name="Lai Y."/>
            <person name="Liu K."/>
            <person name="Zhang X."/>
            <person name="Zhang X."/>
            <person name="Li K."/>
            <person name="Wang N."/>
            <person name="Shu C."/>
            <person name="Wu Y."/>
            <person name="Wang C."/>
            <person name="Bushley K.E."/>
            <person name="Xiang M."/>
            <person name="Liu X."/>
        </authorList>
    </citation>
    <scope>NUCLEOTIDE SEQUENCE [LARGE SCALE GENOMIC DNA]</scope>
    <source>
        <strain evidence="4 5">3608</strain>
    </source>
</reference>
<dbReference type="InterPro" id="IPR015421">
    <property type="entry name" value="PyrdxlP-dep_Trfase_major"/>
</dbReference>
<evidence type="ECO:0000313" key="4">
    <source>
        <dbReference type="EMBL" id="KJZ72198.1"/>
    </source>
</evidence>
<evidence type="ECO:0000256" key="1">
    <source>
        <dbReference type="ARBA" id="ARBA00001933"/>
    </source>
</evidence>
<comment type="similarity">
    <text evidence="3">Belongs to the class-III pyridoxal-phosphate-dependent aminotransferase family.</text>
</comment>
<dbReference type="InterPro" id="IPR015424">
    <property type="entry name" value="PyrdxlP-dep_Trfase"/>
</dbReference>